<keyword evidence="4" id="KW-1185">Reference proteome</keyword>
<dbReference type="InterPro" id="IPR055087">
    <property type="entry name" value="GldL-like_N"/>
</dbReference>
<feature type="domain" description="Gliding motility protein GldL-like N-terminal" evidence="2">
    <location>
        <begin position="95"/>
        <end position="119"/>
    </location>
</feature>
<organism evidence="3 4">
    <name type="scientific">Cyclobacterium lianum</name>
    <dbReference type="NCBI Taxonomy" id="388280"/>
    <lineage>
        <taxon>Bacteria</taxon>
        <taxon>Pseudomonadati</taxon>
        <taxon>Bacteroidota</taxon>
        <taxon>Cytophagia</taxon>
        <taxon>Cytophagales</taxon>
        <taxon>Cyclobacteriaceae</taxon>
        <taxon>Cyclobacterium</taxon>
    </lineage>
</organism>
<dbReference type="Pfam" id="PF22827">
    <property type="entry name" value="GldL_N"/>
    <property type="match status" value="1"/>
</dbReference>
<evidence type="ECO:0000256" key="1">
    <source>
        <dbReference type="SAM" id="Phobius"/>
    </source>
</evidence>
<sequence length="207" mass="23036">MITGEQIDRICQIFRSAEINDKELEIELIDHLCCAVESELEKGLPFEIALQAALGQLAPDGFGEIEQEKLCLINYKKRFFVNLSTCSLGYLASLAVFIGAFFKIMHLPGASHFLTYGLAGIAVTSLPVFFFKSVPFRLRPLATRKAERVFALVFFLVLLLTGLLKVFHFPGAGMLLALCFLVAGLGMLPFFFVRMFKANLDVNSKLT</sequence>
<feature type="transmembrane region" description="Helical" evidence="1">
    <location>
        <begin position="114"/>
        <end position="134"/>
    </location>
</feature>
<dbReference type="OrthoDB" id="1134798at2"/>
<evidence type="ECO:0000259" key="2">
    <source>
        <dbReference type="Pfam" id="PF22827"/>
    </source>
</evidence>
<reference evidence="3 4" key="1">
    <citation type="submission" date="2016-11" db="EMBL/GenBank/DDBJ databases">
        <authorList>
            <person name="Jaros S."/>
            <person name="Januszkiewicz K."/>
            <person name="Wedrychowicz H."/>
        </authorList>
    </citation>
    <scope>NUCLEOTIDE SEQUENCE [LARGE SCALE GENOMIC DNA]</scope>
    <source>
        <strain evidence="3 4">CGMCC 1.6102</strain>
    </source>
</reference>
<dbReference type="EMBL" id="FRCY01000005">
    <property type="protein sequence ID" value="SHM97902.1"/>
    <property type="molecule type" value="Genomic_DNA"/>
</dbReference>
<dbReference type="Proteomes" id="UP000184513">
    <property type="component" value="Unassembled WGS sequence"/>
</dbReference>
<accession>A0A1M7N300</accession>
<keyword evidence="1" id="KW-0812">Transmembrane</keyword>
<protein>
    <recommendedName>
        <fullName evidence="2">Gliding motility protein GldL-like N-terminal domain-containing protein</fullName>
    </recommendedName>
</protein>
<dbReference type="STRING" id="388280.SAMN04488057_10528"/>
<feature type="transmembrane region" description="Helical" evidence="1">
    <location>
        <begin position="146"/>
        <end position="167"/>
    </location>
</feature>
<keyword evidence="1" id="KW-1133">Transmembrane helix</keyword>
<name>A0A1M7N300_9BACT</name>
<feature type="transmembrane region" description="Helical" evidence="1">
    <location>
        <begin position="79"/>
        <end position="102"/>
    </location>
</feature>
<dbReference type="RefSeq" id="WP_073094287.1">
    <property type="nucleotide sequence ID" value="NZ_FRCY01000005.1"/>
</dbReference>
<evidence type="ECO:0000313" key="4">
    <source>
        <dbReference type="Proteomes" id="UP000184513"/>
    </source>
</evidence>
<keyword evidence="1" id="KW-0472">Membrane</keyword>
<evidence type="ECO:0000313" key="3">
    <source>
        <dbReference type="EMBL" id="SHM97902.1"/>
    </source>
</evidence>
<proteinExistence type="predicted"/>
<feature type="transmembrane region" description="Helical" evidence="1">
    <location>
        <begin position="173"/>
        <end position="193"/>
    </location>
</feature>
<dbReference type="AlphaFoldDB" id="A0A1M7N300"/>
<gene>
    <name evidence="3" type="ORF">SAMN04488057_10528</name>
</gene>